<organism evidence="5 6">
    <name type="scientific">Ramlibacter aquaticus</name>
    <dbReference type="NCBI Taxonomy" id="2780094"/>
    <lineage>
        <taxon>Bacteria</taxon>
        <taxon>Pseudomonadati</taxon>
        <taxon>Pseudomonadota</taxon>
        <taxon>Betaproteobacteria</taxon>
        <taxon>Burkholderiales</taxon>
        <taxon>Comamonadaceae</taxon>
        <taxon>Ramlibacter</taxon>
    </lineage>
</organism>
<name>A0ABR9SEQ5_9BURK</name>
<gene>
    <name evidence="5" type="ORF">IM725_08945</name>
</gene>
<keyword evidence="2" id="KW-0808">Transferase</keyword>
<dbReference type="InterPro" id="IPR029063">
    <property type="entry name" value="SAM-dependent_MTases_sf"/>
</dbReference>
<dbReference type="SUPFAM" id="SSF53335">
    <property type="entry name" value="S-adenosyl-L-methionine-dependent methyltransferases"/>
    <property type="match status" value="1"/>
</dbReference>
<keyword evidence="3" id="KW-0949">S-adenosyl-L-methionine</keyword>
<dbReference type="PANTHER" id="PTHR43464">
    <property type="entry name" value="METHYLTRANSFERASE"/>
    <property type="match status" value="1"/>
</dbReference>
<evidence type="ECO:0000259" key="4">
    <source>
        <dbReference type="Pfam" id="PF13649"/>
    </source>
</evidence>
<accession>A0ABR9SEQ5</accession>
<dbReference type="Proteomes" id="UP000715965">
    <property type="component" value="Unassembled WGS sequence"/>
</dbReference>
<reference evidence="5 6" key="1">
    <citation type="submission" date="2020-10" db="EMBL/GenBank/DDBJ databases">
        <title>Draft genome of Ramlibacter aquaticus LMG 30558.</title>
        <authorList>
            <person name="Props R."/>
        </authorList>
    </citation>
    <scope>NUCLEOTIDE SEQUENCE [LARGE SCALE GENOMIC DNA]</scope>
    <source>
        <strain evidence="5 6">LMG 30558</strain>
    </source>
</reference>
<evidence type="ECO:0000256" key="1">
    <source>
        <dbReference type="ARBA" id="ARBA00022603"/>
    </source>
</evidence>
<dbReference type="Gene3D" id="3.40.50.150">
    <property type="entry name" value="Vaccinia Virus protein VP39"/>
    <property type="match status" value="1"/>
</dbReference>
<evidence type="ECO:0000256" key="2">
    <source>
        <dbReference type="ARBA" id="ARBA00022679"/>
    </source>
</evidence>
<sequence length="200" mass="22165">MDAIREFAWPGSTVLELGAGTGRLTRVLLDWGTIPTAVDSSNEMLAHIPAGVDRICSTIEVLDLSRTFDTVLLASCLINHPEKRVRQSFIQCAARHLRRGGRLILERHDPQWLLNAIPGRAAAAGPAVIFVEHVARTGGCISMRLHYETQAHSWTQEFLVAALGEQEIERELAQLGFTDVSWHGPTRRLAVALWENKDAN</sequence>
<dbReference type="GO" id="GO:0008168">
    <property type="term" value="F:methyltransferase activity"/>
    <property type="evidence" value="ECO:0007669"/>
    <property type="project" value="UniProtKB-KW"/>
</dbReference>
<feature type="domain" description="Methyltransferase" evidence="4">
    <location>
        <begin position="14"/>
        <end position="101"/>
    </location>
</feature>
<dbReference type="EMBL" id="JADDOJ010000029">
    <property type="protein sequence ID" value="MBE7940694.1"/>
    <property type="molecule type" value="Genomic_DNA"/>
</dbReference>
<dbReference type="InterPro" id="IPR041698">
    <property type="entry name" value="Methyltransf_25"/>
</dbReference>
<evidence type="ECO:0000313" key="6">
    <source>
        <dbReference type="Proteomes" id="UP000715965"/>
    </source>
</evidence>
<dbReference type="GO" id="GO:0032259">
    <property type="term" value="P:methylation"/>
    <property type="evidence" value="ECO:0007669"/>
    <property type="project" value="UniProtKB-KW"/>
</dbReference>
<dbReference type="PANTHER" id="PTHR43464:SF19">
    <property type="entry name" value="UBIQUINONE BIOSYNTHESIS O-METHYLTRANSFERASE, MITOCHONDRIAL"/>
    <property type="match status" value="1"/>
</dbReference>
<evidence type="ECO:0000256" key="3">
    <source>
        <dbReference type="ARBA" id="ARBA00022691"/>
    </source>
</evidence>
<dbReference type="Pfam" id="PF13649">
    <property type="entry name" value="Methyltransf_25"/>
    <property type="match status" value="1"/>
</dbReference>
<evidence type="ECO:0000313" key="5">
    <source>
        <dbReference type="EMBL" id="MBE7940694.1"/>
    </source>
</evidence>
<protein>
    <submittedName>
        <fullName evidence="5">Class I SAM-dependent methyltransferase</fullName>
    </submittedName>
</protein>
<keyword evidence="6" id="KW-1185">Reference proteome</keyword>
<keyword evidence="1 5" id="KW-0489">Methyltransferase</keyword>
<proteinExistence type="predicted"/>
<comment type="caution">
    <text evidence="5">The sequence shown here is derived from an EMBL/GenBank/DDBJ whole genome shotgun (WGS) entry which is preliminary data.</text>
</comment>
<dbReference type="CDD" id="cd02440">
    <property type="entry name" value="AdoMet_MTases"/>
    <property type="match status" value="1"/>
</dbReference>